<dbReference type="InterPro" id="IPR015342">
    <property type="entry name" value="PEX1-N_C-lobe"/>
</dbReference>
<dbReference type="CDD" id="cd01770">
    <property type="entry name" value="UBX_UBXN2"/>
    <property type="match status" value="1"/>
</dbReference>
<feature type="region of interest" description="Disordered" evidence="9">
    <location>
        <begin position="1003"/>
        <end position="1027"/>
    </location>
</feature>
<reference evidence="12" key="1">
    <citation type="submission" date="2022-11" db="EMBL/GenBank/DDBJ databases">
        <authorList>
            <person name="Morgan W.R."/>
            <person name="Tartar A."/>
        </authorList>
    </citation>
    <scope>NUCLEOTIDE SEQUENCE</scope>
    <source>
        <strain evidence="12">ARSEF 373</strain>
    </source>
</reference>
<organism evidence="12 13">
    <name type="scientific">Lagenidium giganteum</name>
    <dbReference type="NCBI Taxonomy" id="4803"/>
    <lineage>
        <taxon>Eukaryota</taxon>
        <taxon>Sar</taxon>
        <taxon>Stramenopiles</taxon>
        <taxon>Oomycota</taxon>
        <taxon>Peronosporomycetes</taxon>
        <taxon>Pythiales</taxon>
        <taxon>Pythiaceae</taxon>
    </lineage>
</organism>
<dbReference type="SUPFAM" id="SSF54236">
    <property type="entry name" value="Ubiquitin-like"/>
    <property type="match status" value="1"/>
</dbReference>
<name>A0AAV2ZH25_9STRA</name>
<evidence type="ECO:0000256" key="8">
    <source>
        <dbReference type="ARBA" id="ARBA00034532"/>
    </source>
</evidence>
<dbReference type="InterPro" id="IPR003960">
    <property type="entry name" value="ATPase_AAA_CS"/>
</dbReference>
<dbReference type="PROSITE" id="PS50033">
    <property type="entry name" value="UBX"/>
    <property type="match status" value="1"/>
</dbReference>
<reference evidence="12" key="2">
    <citation type="journal article" date="2023" name="Microbiol Resour">
        <title>Decontamination and Annotation of the Draft Genome Sequence of the Oomycete Lagenidium giganteum ARSEF 373.</title>
        <authorList>
            <person name="Morgan W.R."/>
            <person name="Tartar A."/>
        </authorList>
    </citation>
    <scope>NUCLEOTIDE SEQUENCE</scope>
    <source>
        <strain evidence="12">ARSEF 373</strain>
    </source>
</reference>
<evidence type="ECO:0000259" key="11">
    <source>
        <dbReference type="PROSITE" id="PS51399"/>
    </source>
</evidence>
<dbReference type="PROSITE" id="PS00674">
    <property type="entry name" value="AAA"/>
    <property type="match status" value="1"/>
</dbReference>
<sequence length="1259" mass="136824">MLKLVPMSTCFVNLPASYVQSFLTGAEWRVAQSGATGSTVLEVTWETVDGYEQRVCMAWIGSLIKDPNAPRHKSHGMAMIRDAIEISTELARCIGLQEYLDKVPGAYVGVHVVDALPIARQISVEPSTADDWELIQVYAGLIEQELLRQVDRHVSDCGVLAQTCVVNAQQELPIWLLNNVLVHIQVSLPNGLEHARISPNTEVIVAPKERVQQVTNSLATDLYFEASPPLKVQFSRVDSVTHNGTPDEVWVHPHMLPLIDGAICDGAAEGAQEPPIVSIWALTKDARGIEEHSTSTNKCAVARLKCSTMVAPGHVILNDALVHFHSLRSPSMIQLRVLRLPEVPAAKVSLKLASGTTINTDVAETLRVQFFELAHRTRGGLPVFDGCFVNVLAGRNAQLWVKLNVEYDVEDQEAELDKQLEAGIPIGVATQFAIIGAPSIPSISPHQVSVGQAENHISFPPVIDKATLEDLKLARSSPAYSQVKSATRSLLYRDGAMMRVKLGVRPSGSILLVGDRGNGKSTILKSLQDELLYDQRSLATPVFVECRQLRGMKMDSLKSKLSEAFDLAQAHAPSLIVLDNLDALIPAEDESAGPANEQSQRIAEHLVMLMQQNRQRMTGSTSELKEALESQLQMAKQALQPNARVSRDVVLQTIGSAMLLKSVAVAASARSDTSIHKSVLCSGLFDRVVQVRPPDASARETVMRELLHLRLADRISISTSQLGIDTTIDYAHLASLTEGYSFRDLSSATDRALHQAFVRIAQTGEEDSKRIVTQTDYVEGLKGFQPTALIGVELFKSSVKWSDVGGLWTGVYVLAATSRPDMIDPALLRPGRLDKSLFCGFPNAAERLDILRAVGKGMELSEDAHAFLETIATAEKSEHFSGADLQANPRIHQGRRHLSMAEADFDAFPLLTPWTYFIRICRNLVTKRHLEVVFAQAKASTSESARQQFDAMYAAFSRARTTDFAPIPRRSKRRASARPWPKRSIGKGRPRRNMANVFGLANLRGNDDAGDDDGRQPNQYYAGGASGRGGGSGLSVIGSDGGGNGDHVANIIARAREQAQAGATGAGAGAGPAAGGHVITFYRDGFTVNDGPYRLRSDPANRPFLEAIERGVVPRELEGESQNEQVDISLVDKRHEDFKAPPAPAYTAFSGQGQTMGSSGFAADVVMQQGAVAAERPVIDDKKPKTTLQIRLHNGNRLRESLNLDHTIRDLHAIIQLNGAADQPYTLLAGFPPRPISLQLDQTIEGAGLKGASITQKLA</sequence>
<dbReference type="Gene3D" id="3.10.330.10">
    <property type="match status" value="1"/>
</dbReference>
<dbReference type="InterPro" id="IPR029067">
    <property type="entry name" value="CDC48_domain_2-like_sf"/>
</dbReference>
<dbReference type="Pfam" id="PF09262">
    <property type="entry name" value="PEX-1N"/>
    <property type="match status" value="1"/>
</dbReference>
<dbReference type="EMBL" id="DAKRPA010000009">
    <property type="protein sequence ID" value="DBA04317.1"/>
    <property type="molecule type" value="Genomic_DNA"/>
</dbReference>
<feature type="domain" description="SEP" evidence="11">
    <location>
        <begin position="1074"/>
        <end position="1139"/>
    </location>
</feature>
<accession>A0AAV2ZH25</accession>
<comment type="caution">
    <text evidence="12">The sequence shown here is derived from an EMBL/GenBank/DDBJ whole genome shotgun (WGS) entry which is preliminary data.</text>
</comment>
<evidence type="ECO:0000256" key="4">
    <source>
        <dbReference type="ARBA" id="ARBA00022801"/>
    </source>
</evidence>
<dbReference type="SUPFAM" id="SSF52540">
    <property type="entry name" value="P-loop containing nucleoside triphosphate hydrolases"/>
    <property type="match status" value="2"/>
</dbReference>
<feature type="domain" description="UBX" evidence="10">
    <location>
        <begin position="1181"/>
        <end position="1257"/>
    </location>
</feature>
<dbReference type="SMART" id="SM00553">
    <property type="entry name" value="SEP"/>
    <property type="match status" value="1"/>
</dbReference>
<dbReference type="Gene3D" id="3.10.20.90">
    <property type="entry name" value="Phosphatidylinositol 3-kinase Catalytic Subunit, Chain A, domain 1"/>
    <property type="match status" value="1"/>
</dbReference>
<dbReference type="Pfam" id="PF08059">
    <property type="entry name" value="SEP"/>
    <property type="match status" value="1"/>
</dbReference>
<comment type="subcellular location">
    <subcellularLocation>
        <location evidence="1">Membrane</location>
    </subcellularLocation>
</comment>
<feature type="region of interest" description="Disordered" evidence="9">
    <location>
        <begin position="965"/>
        <end position="991"/>
    </location>
</feature>
<evidence type="ECO:0000256" key="2">
    <source>
        <dbReference type="ARBA" id="ARBA00006914"/>
    </source>
</evidence>
<dbReference type="PANTHER" id="PTHR23077">
    <property type="entry name" value="AAA-FAMILY ATPASE"/>
    <property type="match status" value="1"/>
</dbReference>
<dbReference type="GO" id="GO:0016558">
    <property type="term" value="P:protein import into peroxisome matrix"/>
    <property type="evidence" value="ECO:0007669"/>
    <property type="project" value="TreeGrafter"/>
</dbReference>
<evidence type="ECO:0000256" key="6">
    <source>
        <dbReference type="ARBA" id="ARBA00023136"/>
    </source>
</evidence>
<dbReference type="Pfam" id="PF00004">
    <property type="entry name" value="AAA"/>
    <property type="match status" value="1"/>
</dbReference>
<evidence type="ECO:0000256" key="7">
    <source>
        <dbReference type="ARBA" id="ARBA00032509"/>
    </source>
</evidence>
<dbReference type="InterPro" id="IPR050168">
    <property type="entry name" value="AAA_ATPase_domain"/>
</dbReference>
<evidence type="ECO:0000256" key="9">
    <source>
        <dbReference type="SAM" id="MobiDB-lite"/>
    </source>
</evidence>
<keyword evidence="3" id="KW-0547">Nucleotide-binding</keyword>
<dbReference type="InterPro" id="IPR012989">
    <property type="entry name" value="SEP_domain"/>
</dbReference>
<dbReference type="SUPFAM" id="SSF102848">
    <property type="entry name" value="NSFL1 (p97 ATPase) cofactor p47, SEP domain"/>
    <property type="match status" value="1"/>
</dbReference>
<dbReference type="Gene3D" id="1.10.8.60">
    <property type="match status" value="2"/>
</dbReference>
<dbReference type="SMART" id="SM00382">
    <property type="entry name" value="AAA"/>
    <property type="match status" value="1"/>
</dbReference>
<dbReference type="GO" id="GO:0005524">
    <property type="term" value="F:ATP binding"/>
    <property type="evidence" value="ECO:0007669"/>
    <property type="project" value="UniProtKB-KW"/>
</dbReference>
<dbReference type="SMART" id="SM00166">
    <property type="entry name" value="UBX"/>
    <property type="match status" value="1"/>
</dbReference>
<dbReference type="PROSITE" id="PS51399">
    <property type="entry name" value="SEP"/>
    <property type="match status" value="1"/>
</dbReference>
<dbReference type="InterPro" id="IPR003593">
    <property type="entry name" value="AAA+_ATPase"/>
</dbReference>
<dbReference type="Pfam" id="PF00789">
    <property type="entry name" value="UBX"/>
    <property type="match status" value="1"/>
</dbReference>
<evidence type="ECO:0000313" key="12">
    <source>
        <dbReference type="EMBL" id="DBA04317.1"/>
    </source>
</evidence>
<protein>
    <recommendedName>
        <fullName evidence="8">Peroxisomal ATPase PEX1</fullName>
    </recommendedName>
    <alternativeName>
        <fullName evidence="7">Peroxin-1</fullName>
    </alternativeName>
</protein>
<evidence type="ECO:0000256" key="1">
    <source>
        <dbReference type="ARBA" id="ARBA00004370"/>
    </source>
</evidence>
<keyword evidence="5" id="KW-0067">ATP-binding</keyword>
<dbReference type="PANTHER" id="PTHR23077:SF12">
    <property type="entry name" value="PEROXISOMAL ATPASE PEX1"/>
    <property type="match status" value="1"/>
</dbReference>
<keyword evidence="13" id="KW-1185">Reference proteome</keyword>
<dbReference type="InterPro" id="IPR027417">
    <property type="entry name" value="P-loop_NTPase"/>
</dbReference>
<proteinExistence type="inferred from homology"/>
<dbReference type="InterPro" id="IPR003959">
    <property type="entry name" value="ATPase_AAA_core"/>
</dbReference>
<feature type="compositionally biased region" description="Basic residues" evidence="9">
    <location>
        <begin position="969"/>
        <end position="991"/>
    </location>
</feature>
<dbReference type="Proteomes" id="UP001146120">
    <property type="component" value="Unassembled WGS sequence"/>
</dbReference>
<dbReference type="InterPro" id="IPR029071">
    <property type="entry name" value="Ubiquitin-like_domsf"/>
</dbReference>
<comment type="similarity">
    <text evidence="2">Belongs to the AAA ATPase family.</text>
</comment>
<keyword evidence="6" id="KW-0472">Membrane</keyword>
<dbReference type="Gene3D" id="3.40.50.300">
    <property type="entry name" value="P-loop containing nucleotide triphosphate hydrolases"/>
    <property type="match status" value="2"/>
</dbReference>
<evidence type="ECO:0000313" key="13">
    <source>
        <dbReference type="Proteomes" id="UP001146120"/>
    </source>
</evidence>
<dbReference type="AlphaFoldDB" id="A0AAV2ZH25"/>
<dbReference type="SUPFAM" id="SSF54585">
    <property type="entry name" value="Cdc48 domain 2-like"/>
    <property type="match status" value="1"/>
</dbReference>
<gene>
    <name evidence="12" type="ORF">N0F65_002079</name>
</gene>
<keyword evidence="4" id="KW-0378">Hydrolase</keyword>
<dbReference type="GO" id="GO:0005829">
    <property type="term" value="C:cytosol"/>
    <property type="evidence" value="ECO:0007669"/>
    <property type="project" value="TreeGrafter"/>
</dbReference>
<evidence type="ECO:0000259" key="10">
    <source>
        <dbReference type="PROSITE" id="PS50033"/>
    </source>
</evidence>
<dbReference type="GO" id="GO:0016887">
    <property type="term" value="F:ATP hydrolysis activity"/>
    <property type="evidence" value="ECO:0007669"/>
    <property type="project" value="InterPro"/>
</dbReference>
<dbReference type="InterPro" id="IPR036241">
    <property type="entry name" value="NSFL1C_SEP_dom_sf"/>
</dbReference>
<evidence type="ECO:0000256" key="5">
    <source>
        <dbReference type="ARBA" id="ARBA00022840"/>
    </source>
</evidence>
<dbReference type="GO" id="GO:0005778">
    <property type="term" value="C:peroxisomal membrane"/>
    <property type="evidence" value="ECO:0007669"/>
    <property type="project" value="TreeGrafter"/>
</dbReference>
<dbReference type="InterPro" id="IPR001012">
    <property type="entry name" value="UBX_dom"/>
</dbReference>
<evidence type="ECO:0000256" key="3">
    <source>
        <dbReference type="ARBA" id="ARBA00022741"/>
    </source>
</evidence>
<dbReference type="Gene3D" id="3.30.420.210">
    <property type="entry name" value="SEP domain"/>
    <property type="match status" value="1"/>
</dbReference>